<keyword evidence="4" id="KW-1185">Reference proteome</keyword>
<dbReference type="InterPro" id="IPR050208">
    <property type="entry name" value="MHC_class-I_related"/>
</dbReference>
<dbReference type="InterPro" id="IPR003006">
    <property type="entry name" value="Ig/MHC_CS"/>
</dbReference>
<organism evidence="4 5">
    <name type="scientific">Chanos chanos</name>
    <name type="common">Milkfish</name>
    <name type="synonym">Mugil chanos</name>
    <dbReference type="NCBI Taxonomy" id="29144"/>
    <lineage>
        <taxon>Eukaryota</taxon>
        <taxon>Metazoa</taxon>
        <taxon>Chordata</taxon>
        <taxon>Craniata</taxon>
        <taxon>Vertebrata</taxon>
        <taxon>Euteleostomi</taxon>
        <taxon>Actinopterygii</taxon>
        <taxon>Neopterygii</taxon>
        <taxon>Teleostei</taxon>
        <taxon>Ostariophysi</taxon>
        <taxon>Gonorynchiformes</taxon>
        <taxon>Chanidae</taxon>
        <taxon>Chanos</taxon>
    </lineage>
</organism>
<evidence type="ECO:0000313" key="4">
    <source>
        <dbReference type="Proteomes" id="UP000504632"/>
    </source>
</evidence>
<dbReference type="Gene3D" id="3.30.500.10">
    <property type="entry name" value="MHC class I-like antigen recognition-like"/>
    <property type="match status" value="2"/>
</dbReference>
<dbReference type="SUPFAM" id="SSF48726">
    <property type="entry name" value="Immunoglobulin"/>
    <property type="match status" value="2"/>
</dbReference>
<proteinExistence type="predicted"/>
<dbReference type="AlphaFoldDB" id="A0A6J2WI32"/>
<feature type="domain" description="Ig-like" evidence="3">
    <location>
        <begin position="364"/>
        <end position="459"/>
    </location>
</feature>
<keyword evidence="2" id="KW-0393">Immunoglobulin domain</keyword>
<dbReference type="InterPro" id="IPR036179">
    <property type="entry name" value="Ig-like_dom_sf"/>
</dbReference>
<dbReference type="InterPro" id="IPR007110">
    <property type="entry name" value="Ig-like_dom"/>
</dbReference>
<dbReference type="Pfam" id="PF07654">
    <property type="entry name" value="C1-set"/>
    <property type="match status" value="2"/>
</dbReference>
<evidence type="ECO:0000259" key="3">
    <source>
        <dbReference type="PROSITE" id="PS50835"/>
    </source>
</evidence>
<evidence type="ECO:0000256" key="2">
    <source>
        <dbReference type="ARBA" id="ARBA00023319"/>
    </source>
</evidence>
<dbReference type="SUPFAM" id="SSF54452">
    <property type="entry name" value="MHC antigen-recognition domain"/>
    <property type="match status" value="2"/>
</dbReference>
<dbReference type="InterPro" id="IPR037055">
    <property type="entry name" value="MHC_I-like_Ag-recog_sf"/>
</dbReference>
<dbReference type="OrthoDB" id="8936120at2759"/>
<dbReference type="InParanoid" id="A0A6J2WI32"/>
<dbReference type="PANTHER" id="PTHR16675">
    <property type="entry name" value="MHC CLASS I-RELATED"/>
    <property type="match status" value="1"/>
</dbReference>
<dbReference type="InterPro" id="IPR013783">
    <property type="entry name" value="Ig-like_fold"/>
</dbReference>
<dbReference type="RefSeq" id="XP_030645175.1">
    <property type="nucleotide sequence ID" value="XM_030789315.1"/>
</dbReference>
<protein>
    <submittedName>
        <fullName evidence="5">Uncharacterized protein LOC115825530</fullName>
    </submittedName>
</protein>
<dbReference type="Gene3D" id="2.60.40.10">
    <property type="entry name" value="Immunoglobulins"/>
    <property type="match status" value="2"/>
</dbReference>
<reference evidence="5" key="1">
    <citation type="submission" date="2025-08" db="UniProtKB">
        <authorList>
            <consortium name="RefSeq"/>
        </authorList>
    </citation>
    <scope>IDENTIFICATION</scope>
</reference>
<keyword evidence="1" id="KW-0325">Glycoprotein</keyword>
<dbReference type="InterPro" id="IPR011161">
    <property type="entry name" value="MHC_I-like_Ag-recog"/>
</dbReference>
<dbReference type="SMART" id="SM00407">
    <property type="entry name" value="IGc1"/>
    <property type="match status" value="2"/>
</dbReference>
<dbReference type="InterPro" id="IPR011162">
    <property type="entry name" value="MHC_I/II-like_Ag-recog"/>
</dbReference>
<dbReference type="PROSITE" id="PS00290">
    <property type="entry name" value="IG_MHC"/>
    <property type="match status" value="1"/>
</dbReference>
<gene>
    <name evidence="5" type="primary">LOC115825530</name>
</gene>
<name>A0A6J2WI32_CHACN</name>
<dbReference type="PROSITE" id="PS50835">
    <property type="entry name" value="IG_LIKE"/>
    <property type="match status" value="1"/>
</dbReference>
<evidence type="ECO:0000256" key="1">
    <source>
        <dbReference type="ARBA" id="ARBA00023180"/>
    </source>
</evidence>
<dbReference type="Proteomes" id="UP000504632">
    <property type="component" value="Chromosome 12"/>
</dbReference>
<dbReference type="GeneID" id="115825530"/>
<dbReference type="InterPro" id="IPR003597">
    <property type="entry name" value="Ig_C1-set"/>
</dbReference>
<dbReference type="PANTHER" id="PTHR16675:SF235">
    <property type="entry name" value="SHKT DOMAIN-CONTAINING PROTEIN"/>
    <property type="match status" value="1"/>
</dbReference>
<dbReference type="Pfam" id="PF00129">
    <property type="entry name" value="MHC_I"/>
    <property type="match status" value="2"/>
</dbReference>
<sequence>MCTDLHPSSSPRSSPLDPKPPGGFLCGFTRRLSALFFFIPMKPIWLGTLQNVHSLNAFFVASHGLDLPTYFEVITVDDMPVFYYYSNMKDASYNIYQAHGRCDLHSDGTTQAFLIHKFNGKDFISLDIESRTFTATVPQAVLYKRLRDRNQADLEIVVSFYKMRCIDGIKEFLQQDSRLRVRKVPEVRLFEKKSSVFTEITRHVTGFYPGTVQVQWFGSDMQPVVEGVIEGEVLPNGDGSYQTRKSVVIPAEHTGIHSYSCVVHQSSISGNFTQTWGSSTNIYQAQARCDLYPNGTVQAFLTHAFNGKDFVSLDMKMKTFTATVPQAVLYKMKREEDQADLEIVANFHRTWCIDGLKIFLQHNPRLQKKKVSEVRIFEKKNSAFTELMCHVTGFFPRTVQVQWFGSDMQPVVEGVIEGEVLPNGDGTYQIKKSVVIPAEHTGYHYSCVVQHSSMPGNITEVWGKAQLNRENLLGVDSHPKCRGTDMCKSPSVDALSDTVIPIVVLACMVPWVNAPFSENLM</sequence>
<accession>A0A6J2WI32</accession>
<evidence type="ECO:0000313" key="5">
    <source>
        <dbReference type="RefSeq" id="XP_030645175.1"/>
    </source>
</evidence>